<dbReference type="EMBL" id="BDDD01003790">
    <property type="protein sequence ID" value="GAV86055.1"/>
    <property type="molecule type" value="Genomic_DNA"/>
</dbReference>
<sequence>MVPFSFLGRLGNKILRLVLVRKASVVHLLSPLPSLHGCNLSFQSWASPYPRLLSFGVITFVPLISPQILSIMAVPSTLKSIIASSGTRLPRKFSKFSLSLPKISWLTFLLRFFPLLVFTSCVLNCNFSQVCCACGGLLRSVSCQQMPAQHNHLVLFLSVLCCILSFTISSSTYTYRQL</sequence>
<gene>
    <name evidence="2" type="ORF">CFOL_v3_29488</name>
</gene>
<organism evidence="2 3">
    <name type="scientific">Cephalotus follicularis</name>
    <name type="common">Albany pitcher plant</name>
    <dbReference type="NCBI Taxonomy" id="3775"/>
    <lineage>
        <taxon>Eukaryota</taxon>
        <taxon>Viridiplantae</taxon>
        <taxon>Streptophyta</taxon>
        <taxon>Embryophyta</taxon>
        <taxon>Tracheophyta</taxon>
        <taxon>Spermatophyta</taxon>
        <taxon>Magnoliopsida</taxon>
        <taxon>eudicotyledons</taxon>
        <taxon>Gunneridae</taxon>
        <taxon>Pentapetalae</taxon>
        <taxon>rosids</taxon>
        <taxon>fabids</taxon>
        <taxon>Oxalidales</taxon>
        <taxon>Cephalotaceae</taxon>
        <taxon>Cephalotus</taxon>
    </lineage>
</organism>
<evidence type="ECO:0000256" key="1">
    <source>
        <dbReference type="SAM" id="Phobius"/>
    </source>
</evidence>
<feature type="transmembrane region" description="Helical" evidence="1">
    <location>
        <begin position="52"/>
        <end position="75"/>
    </location>
</feature>
<evidence type="ECO:0000313" key="2">
    <source>
        <dbReference type="EMBL" id="GAV86055.1"/>
    </source>
</evidence>
<evidence type="ECO:0000313" key="3">
    <source>
        <dbReference type="Proteomes" id="UP000187406"/>
    </source>
</evidence>
<keyword evidence="1" id="KW-0472">Membrane</keyword>
<keyword evidence="1" id="KW-1133">Transmembrane helix</keyword>
<proteinExistence type="predicted"/>
<feature type="transmembrane region" description="Helical" evidence="1">
    <location>
        <begin position="96"/>
        <end position="118"/>
    </location>
</feature>
<dbReference type="InParanoid" id="A0A1Q3D0U1"/>
<keyword evidence="3" id="KW-1185">Reference proteome</keyword>
<protein>
    <submittedName>
        <fullName evidence="2">Uncharacterized protein</fullName>
    </submittedName>
</protein>
<keyword evidence="1" id="KW-0812">Transmembrane</keyword>
<dbReference type="AlphaFoldDB" id="A0A1Q3D0U1"/>
<dbReference type="Proteomes" id="UP000187406">
    <property type="component" value="Unassembled WGS sequence"/>
</dbReference>
<feature type="transmembrane region" description="Helical" evidence="1">
    <location>
        <begin position="154"/>
        <end position="175"/>
    </location>
</feature>
<comment type="caution">
    <text evidence="2">The sequence shown here is derived from an EMBL/GenBank/DDBJ whole genome shotgun (WGS) entry which is preliminary data.</text>
</comment>
<name>A0A1Q3D0U1_CEPFO</name>
<reference evidence="3" key="1">
    <citation type="submission" date="2016-04" db="EMBL/GenBank/DDBJ databases">
        <title>Cephalotus genome sequencing.</title>
        <authorList>
            <person name="Fukushima K."/>
            <person name="Hasebe M."/>
            <person name="Fang X."/>
        </authorList>
    </citation>
    <scope>NUCLEOTIDE SEQUENCE [LARGE SCALE GENOMIC DNA]</scope>
    <source>
        <strain evidence="3">cv. St1</strain>
    </source>
</reference>
<accession>A0A1Q3D0U1</accession>